<organism evidence="1 2">
    <name type="scientific">Leadbettera azotonutricia (strain ATCC BAA-888 / DSM 13862 / ZAS-9)</name>
    <name type="common">Treponema azotonutricium</name>
    <dbReference type="NCBI Taxonomy" id="545695"/>
    <lineage>
        <taxon>Bacteria</taxon>
        <taxon>Pseudomonadati</taxon>
        <taxon>Spirochaetota</taxon>
        <taxon>Spirochaetia</taxon>
        <taxon>Spirochaetales</taxon>
        <taxon>Breznakiellaceae</taxon>
        <taxon>Leadbettera</taxon>
    </lineage>
</organism>
<gene>
    <name evidence="1" type="ordered locus">TREAZ_0099</name>
</gene>
<sequence length="181" mass="20067">MGSYYYLAAQLPYLVYGQQASMASSAFRELARASMSKEDGAILDFCVLDPDGRQSPSGFINQWREWEGVLRRNLGKNRAIKLKRDAGSLGDAPEFPADAANAAKTALTMESPLEAEIFLDKARWAAIDALQGIDAFSETAMYAYLLKLLLMERRQAFKVEEGFSEYKTLYASILEGAGEPK</sequence>
<dbReference type="KEGG" id="taz:TREAZ_0099"/>
<dbReference type="RefSeq" id="WP_015711823.1">
    <property type="nucleotide sequence ID" value="NC_015577.1"/>
</dbReference>
<proteinExistence type="predicted"/>
<accession>F5YFH8</accession>
<dbReference type="HOGENOM" id="CLU_121454_0_0_12"/>
<dbReference type="AlphaFoldDB" id="F5YFH8"/>
<protein>
    <recommendedName>
        <fullName evidence="3">DUF2764 family protein</fullName>
    </recommendedName>
</protein>
<keyword evidence="2" id="KW-1185">Reference proteome</keyword>
<reference evidence="2" key="1">
    <citation type="submission" date="2009-12" db="EMBL/GenBank/DDBJ databases">
        <title>Complete sequence of Treponema azotonutricium strain ZAS-9.</title>
        <authorList>
            <person name="Tetu S.G."/>
            <person name="Matson E."/>
            <person name="Ren Q."/>
            <person name="Seshadri R."/>
            <person name="Elbourne L."/>
            <person name="Hassan K.A."/>
            <person name="Durkin A."/>
            <person name="Radune D."/>
            <person name="Mohamoud Y."/>
            <person name="Shay R."/>
            <person name="Jin S."/>
            <person name="Zhang X."/>
            <person name="Lucey K."/>
            <person name="Ballor N.R."/>
            <person name="Ottesen E."/>
            <person name="Rosenthal R."/>
            <person name="Allen A."/>
            <person name="Leadbetter J.R."/>
            <person name="Paulsen I.T."/>
        </authorList>
    </citation>
    <scope>NUCLEOTIDE SEQUENCE [LARGE SCALE GENOMIC DNA]</scope>
    <source>
        <strain evidence="2">ATCC BAA-888 / DSM 13862 / ZAS-9</strain>
    </source>
</reference>
<evidence type="ECO:0008006" key="3">
    <source>
        <dbReference type="Google" id="ProtNLM"/>
    </source>
</evidence>
<dbReference type="Proteomes" id="UP000009222">
    <property type="component" value="Chromosome"/>
</dbReference>
<evidence type="ECO:0000313" key="2">
    <source>
        <dbReference type="Proteomes" id="UP000009222"/>
    </source>
</evidence>
<dbReference type="InParanoid" id="F5YFH8"/>
<dbReference type="EMBL" id="CP001841">
    <property type="protein sequence ID" value="AEF82902.1"/>
    <property type="molecule type" value="Genomic_DNA"/>
</dbReference>
<reference evidence="1 2" key="2">
    <citation type="journal article" date="2011" name="ISME J.">
        <title>RNA-seq reveals cooperative metabolic interactions between two termite-gut spirochete species in co-culture.</title>
        <authorList>
            <person name="Rosenthal A.Z."/>
            <person name="Matson E.G."/>
            <person name="Eldar A."/>
            <person name="Leadbetter J.R."/>
        </authorList>
    </citation>
    <scope>NUCLEOTIDE SEQUENCE [LARGE SCALE GENOMIC DNA]</scope>
    <source>
        <strain evidence="2">ATCC BAA-888 / DSM 13862 / ZAS-9</strain>
    </source>
</reference>
<dbReference type="STRING" id="545695.TREAZ_0099"/>
<dbReference type="eggNOG" id="ENOG50335X4">
    <property type="taxonomic scope" value="Bacteria"/>
</dbReference>
<name>F5YFH8_LEAAZ</name>
<evidence type="ECO:0000313" key="1">
    <source>
        <dbReference type="EMBL" id="AEF82902.1"/>
    </source>
</evidence>